<keyword evidence="2" id="KW-1185">Reference proteome</keyword>
<gene>
    <name evidence="1" type="ORF">F383_36117</name>
</gene>
<proteinExistence type="predicted"/>
<protein>
    <submittedName>
        <fullName evidence="1">Uncharacterized protein</fullName>
    </submittedName>
</protein>
<dbReference type="AlphaFoldDB" id="A0A0B0NCQ7"/>
<dbReference type="EMBL" id="JRRC01510738">
    <property type="protein sequence ID" value="KHG08811.1"/>
    <property type="molecule type" value="Genomic_DNA"/>
</dbReference>
<name>A0A0B0NCQ7_GOSAR</name>
<accession>A0A0B0NCQ7</accession>
<dbReference type="Proteomes" id="UP000032142">
    <property type="component" value="Unassembled WGS sequence"/>
</dbReference>
<comment type="caution">
    <text evidence="1">The sequence shown here is derived from an EMBL/GenBank/DDBJ whole genome shotgun (WGS) entry which is preliminary data.</text>
</comment>
<evidence type="ECO:0000313" key="2">
    <source>
        <dbReference type="Proteomes" id="UP000032142"/>
    </source>
</evidence>
<evidence type="ECO:0000313" key="1">
    <source>
        <dbReference type="EMBL" id="KHG08811.1"/>
    </source>
</evidence>
<reference evidence="2" key="1">
    <citation type="submission" date="2014-09" db="EMBL/GenBank/DDBJ databases">
        <authorList>
            <person name="Mudge J."/>
            <person name="Ramaraj T."/>
            <person name="Lindquist I.E."/>
            <person name="Bharti A.K."/>
            <person name="Sundararajan A."/>
            <person name="Cameron C.T."/>
            <person name="Woodward J.E."/>
            <person name="May G.D."/>
            <person name="Brubaker C."/>
            <person name="Broadhvest J."/>
            <person name="Wilkins T.A."/>
        </authorList>
    </citation>
    <scope>NUCLEOTIDE SEQUENCE</scope>
    <source>
        <strain evidence="2">cv. AKA8401</strain>
    </source>
</reference>
<organism evidence="1 2">
    <name type="scientific">Gossypium arboreum</name>
    <name type="common">Tree cotton</name>
    <name type="synonym">Gossypium nanking</name>
    <dbReference type="NCBI Taxonomy" id="29729"/>
    <lineage>
        <taxon>Eukaryota</taxon>
        <taxon>Viridiplantae</taxon>
        <taxon>Streptophyta</taxon>
        <taxon>Embryophyta</taxon>
        <taxon>Tracheophyta</taxon>
        <taxon>Spermatophyta</taxon>
        <taxon>Magnoliopsida</taxon>
        <taxon>eudicotyledons</taxon>
        <taxon>Gunneridae</taxon>
        <taxon>Pentapetalae</taxon>
        <taxon>rosids</taxon>
        <taxon>malvids</taxon>
        <taxon>Malvales</taxon>
        <taxon>Malvaceae</taxon>
        <taxon>Malvoideae</taxon>
        <taxon>Gossypium</taxon>
    </lineage>
</organism>
<sequence>MFLLKQIFLSFFNSLSL</sequence>